<reference evidence="1" key="1">
    <citation type="submission" date="2013-05" db="EMBL/GenBank/DDBJ databases">
        <authorList>
            <person name="Yim A.K.Y."/>
            <person name="Chan T.F."/>
            <person name="Ji K.M."/>
            <person name="Liu X.Y."/>
            <person name="Zhou J.W."/>
            <person name="Li R.Q."/>
            <person name="Yang K.Y."/>
            <person name="Li J."/>
            <person name="Li M."/>
            <person name="Law P.T.W."/>
            <person name="Wu Y.L."/>
            <person name="Cai Z.L."/>
            <person name="Qin H."/>
            <person name="Bao Y."/>
            <person name="Leung R.K.K."/>
            <person name="Ng P.K.S."/>
            <person name="Zou J."/>
            <person name="Zhong X.J."/>
            <person name="Ran P.X."/>
            <person name="Zhong N.S."/>
            <person name="Liu Z.G."/>
            <person name="Tsui S.K.W."/>
        </authorList>
    </citation>
    <scope>NUCLEOTIDE SEQUENCE</scope>
    <source>
        <strain evidence="1">Derf</strain>
        <tissue evidence="1">Whole organism</tissue>
    </source>
</reference>
<dbReference type="AlphaFoldDB" id="A0A922HHE0"/>
<dbReference type="EMBL" id="ASGP02000008">
    <property type="protein sequence ID" value="KAH9493549.1"/>
    <property type="molecule type" value="Genomic_DNA"/>
</dbReference>
<evidence type="ECO:0000313" key="1">
    <source>
        <dbReference type="EMBL" id="KAH9493549.1"/>
    </source>
</evidence>
<protein>
    <submittedName>
        <fullName evidence="1">Uncharacterized protein</fullName>
    </submittedName>
</protein>
<dbReference type="Proteomes" id="UP000790347">
    <property type="component" value="Unassembled WGS sequence"/>
</dbReference>
<gene>
    <name evidence="1" type="ORF">DERF_014290</name>
</gene>
<name>A0A922HHE0_DERFA</name>
<organism evidence="1 2">
    <name type="scientific">Dermatophagoides farinae</name>
    <name type="common">American house dust mite</name>
    <dbReference type="NCBI Taxonomy" id="6954"/>
    <lineage>
        <taxon>Eukaryota</taxon>
        <taxon>Metazoa</taxon>
        <taxon>Ecdysozoa</taxon>
        <taxon>Arthropoda</taxon>
        <taxon>Chelicerata</taxon>
        <taxon>Arachnida</taxon>
        <taxon>Acari</taxon>
        <taxon>Acariformes</taxon>
        <taxon>Sarcoptiformes</taxon>
        <taxon>Astigmata</taxon>
        <taxon>Psoroptidia</taxon>
        <taxon>Analgoidea</taxon>
        <taxon>Pyroglyphidae</taxon>
        <taxon>Dermatophagoidinae</taxon>
        <taxon>Dermatophagoides</taxon>
    </lineage>
</organism>
<comment type="caution">
    <text evidence="1">The sequence shown here is derived from an EMBL/GenBank/DDBJ whole genome shotgun (WGS) entry which is preliminary data.</text>
</comment>
<keyword evidence="2" id="KW-1185">Reference proteome</keyword>
<proteinExistence type="predicted"/>
<accession>A0A922HHE0</accession>
<sequence length="69" mass="7968">MNTAKTLILINEMNKNEFFDQTVAISEEKIGHFVHSPPPSSSFRSRKSDRQQILNLSENFLSHSITIYE</sequence>
<reference evidence="1" key="2">
    <citation type="journal article" date="2022" name="Res Sq">
        <title>Comparative Genomics Reveals Insights into the Divergent Evolution of Astigmatic Mites and Household Pest Adaptations.</title>
        <authorList>
            <person name="Xiong Q."/>
            <person name="Wan A.T.-Y."/>
            <person name="Liu X.-Y."/>
            <person name="Fung C.S.-H."/>
            <person name="Xiao X."/>
            <person name="Malainual N."/>
            <person name="Hou J."/>
            <person name="Wang L."/>
            <person name="Wang M."/>
            <person name="Yang K."/>
            <person name="Cui Y."/>
            <person name="Leung E."/>
            <person name="Nong W."/>
            <person name="Shin S.-K."/>
            <person name="Au S."/>
            <person name="Jeong K.Y."/>
            <person name="Chew F.T."/>
            <person name="Hui J."/>
            <person name="Leung T.F."/>
            <person name="Tungtrongchitr A."/>
            <person name="Zhong N."/>
            <person name="Liu Z."/>
            <person name="Tsui S."/>
        </authorList>
    </citation>
    <scope>NUCLEOTIDE SEQUENCE</scope>
    <source>
        <strain evidence="1">Derf</strain>
        <tissue evidence="1">Whole organism</tissue>
    </source>
</reference>
<evidence type="ECO:0000313" key="2">
    <source>
        <dbReference type="Proteomes" id="UP000790347"/>
    </source>
</evidence>